<keyword evidence="1" id="KW-0812">Transmembrane</keyword>
<keyword evidence="1" id="KW-1133">Transmembrane helix</keyword>
<name>A0A1G6D9U4_9HYPH</name>
<evidence type="ECO:0000256" key="1">
    <source>
        <dbReference type="SAM" id="Phobius"/>
    </source>
</evidence>
<gene>
    <name evidence="2" type="ORF">SAMN02982931_03197</name>
</gene>
<keyword evidence="3" id="KW-1185">Reference proteome</keyword>
<dbReference type="RefSeq" id="WP_090877698.1">
    <property type="nucleotide sequence ID" value="NZ_FMXQ01000006.1"/>
</dbReference>
<protein>
    <recommendedName>
        <fullName evidence="4">CorA-like Mg2+ transporter protein</fullName>
    </recommendedName>
</protein>
<reference evidence="2 3" key="1">
    <citation type="submission" date="2016-10" db="EMBL/GenBank/DDBJ databases">
        <authorList>
            <person name="de Groot N.N."/>
        </authorList>
    </citation>
    <scope>NUCLEOTIDE SEQUENCE [LARGE SCALE GENOMIC DNA]</scope>
    <source>
        <strain evidence="2 3">ATCC 35022</strain>
    </source>
</reference>
<feature type="transmembrane region" description="Helical" evidence="1">
    <location>
        <begin position="470"/>
        <end position="489"/>
    </location>
</feature>
<dbReference type="OrthoDB" id="3324616at2"/>
<evidence type="ECO:0008006" key="4">
    <source>
        <dbReference type="Google" id="ProtNLM"/>
    </source>
</evidence>
<evidence type="ECO:0000313" key="3">
    <source>
        <dbReference type="Proteomes" id="UP000199071"/>
    </source>
</evidence>
<proteinExistence type="predicted"/>
<dbReference type="AlphaFoldDB" id="A0A1G6D9U4"/>
<evidence type="ECO:0000313" key="2">
    <source>
        <dbReference type="EMBL" id="SDB41839.1"/>
    </source>
</evidence>
<dbReference type="STRING" id="665467.SAMN02982931_03197"/>
<dbReference type="EMBL" id="FMXQ01000006">
    <property type="protein sequence ID" value="SDB41839.1"/>
    <property type="molecule type" value="Genomic_DNA"/>
</dbReference>
<dbReference type="Proteomes" id="UP000199071">
    <property type="component" value="Unassembled WGS sequence"/>
</dbReference>
<accession>A0A1G6D9U4</accession>
<sequence length="495" mass="54780">MRTIFMGPCLSRVWIAADAVVGGGPALADLWQDVATRARGRPSIFDLTATSFAHSSEAVAERPVRYETVTDDTPMLPAHLLDTRVVLDGALRAEILATAVRRLTQSPHDETAEATQEQIDVVPEEAHVRLYYGGVMIVWFSLGPAQGFGQSGDGVSAEELEAVEQLGMALLQALAARIDNELVGIFSVETPAAGRPGGVRGLAGRLFGNGTGERLPWTVSEGTPERRAEPGADRGPALWVTRSLVFDSEDAGGVAALADWLDPVSQDDWRKEMSDEGLSMRWLRYAFDESAMTERGIRFVDAWESMLFSQFFWAALEQVEHRMFGLLGEINASSKPAEVRASYARLDRTREEAELTLAHHRHLKRYLTRTRNRQVNRILEGWGFSRLVGNLHDVIGVARSRHEQLLQRAAARSSVFTDLLLFAIGSVAVLDFFVGMSVVGRQLGSDPAIGRRDEGWFDILGYVSSLRMDTVFSVAASFVIVVALLLFWYRKRQLY</sequence>
<keyword evidence="1" id="KW-0472">Membrane</keyword>
<organism evidence="2 3">
    <name type="scientific">Bauldia litoralis</name>
    <dbReference type="NCBI Taxonomy" id="665467"/>
    <lineage>
        <taxon>Bacteria</taxon>
        <taxon>Pseudomonadati</taxon>
        <taxon>Pseudomonadota</taxon>
        <taxon>Alphaproteobacteria</taxon>
        <taxon>Hyphomicrobiales</taxon>
        <taxon>Kaistiaceae</taxon>
        <taxon>Bauldia</taxon>
    </lineage>
</organism>